<evidence type="ECO:0000313" key="2">
    <source>
        <dbReference type="Proteomes" id="UP000053789"/>
    </source>
</evidence>
<organism evidence="1 2">
    <name type="scientific">Cladophialophora bantiana (strain ATCC 10958 / CBS 173.52 / CDC B-1940 / NIH 8579)</name>
    <name type="common">Xylohypha bantiana</name>
    <dbReference type="NCBI Taxonomy" id="1442370"/>
    <lineage>
        <taxon>Eukaryota</taxon>
        <taxon>Fungi</taxon>
        <taxon>Dikarya</taxon>
        <taxon>Ascomycota</taxon>
        <taxon>Pezizomycotina</taxon>
        <taxon>Eurotiomycetes</taxon>
        <taxon>Chaetothyriomycetidae</taxon>
        <taxon>Chaetothyriales</taxon>
        <taxon>Herpotrichiellaceae</taxon>
        <taxon>Cladophialophora</taxon>
    </lineage>
</organism>
<keyword evidence="2" id="KW-1185">Reference proteome</keyword>
<dbReference type="PANTHER" id="PTHR37489:SF1">
    <property type="entry name" value="DUF3500 DOMAIN-CONTAINING PROTEIN"/>
    <property type="match status" value="1"/>
</dbReference>
<evidence type="ECO:0000313" key="1">
    <source>
        <dbReference type="EMBL" id="KIW90512.1"/>
    </source>
</evidence>
<dbReference type="InterPro" id="IPR021889">
    <property type="entry name" value="DUF3500"/>
</dbReference>
<sequence length="100" mass="11413">MFTQEMRFASRVMAVLSAAERSQVVGYDHLEHPDMPNGFPRPADGRNLAGAYRDNAIIPYCGRKVVKFSQQAQKTIWDLIKRFIDFLPEGPLNAKMDDVR</sequence>
<reference evidence="1" key="1">
    <citation type="submission" date="2015-01" db="EMBL/GenBank/DDBJ databases">
        <title>The Genome Sequence of Cladophialophora bantiana CBS 173.52.</title>
        <authorList>
            <consortium name="The Broad Institute Genomics Platform"/>
            <person name="Cuomo C."/>
            <person name="de Hoog S."/>
            <person name="Gorbushina A."/>
            <person name="Stielow B."/>
            <person name="Teixiera M."/>
            <person name="Abouelleil A."/>
            <person name="Chapman S.B."/>
            <person name="Priest M."/>
            <person name="Young S.K."/>
            <person name="Wortman J."/>
            <person name="Nusbaum C."/>
            <person name="Birren B."/>
        </authorList>
    </citation>
    <scope>NUCLEOTIDE SEQUENCE [LARGE SCALE GENOMIC DNA]</scope>
    <source>
        <strain evidence="1">CBS 173.52</strain>
    </source>
</reference>
<dbReference type="AlphaFoldDB" id="A0A0D2FVG5"/>
<protein>
    <submittedName>
        <fullName evidence="1">Uncharacterized protein</fullName>
    </submittedName>
</protein>
<proteinExistence type="predicted"/>
<dbReference type="PANTHER" id="PTHR37489">
    <property type="entry name" value="DUF3500 DOMAIN-CONTAINING PROTEIN"/>
    <property type="match status" value="1"/>
</dbReference>
<dbReference type="VEuPathDB" id="FungiDB:Z519_09159"/>
<accession>A0A0D2FVG5</accession>
<gene>
    <name evidence="1" type="ORF">Z519_09159</name>
</gene>
<dbReference type="RefSeq" id="XP_016617181.1">
    <property type="nucleotide sequence ID" value="XM_016766883.1"/>
</dbReference>
<dbReference type="Proteomes" id="UP000053789">
    <property type="component" value="Unassembled WGS sequence"/>
</dbReference>
<dbReference type="GeneID" id="27702087"/>
<dbReference type="Pfam" id="PF12006">
    <property type="entry name" value="DUF3500"/>
    <property type="match status" value="1"/>
</dbReference>
<name>A0A0D2FVG5_CLAB1</name>
<dbReference type="HOGENOM" id="CLU_2305772_0_0_1"/>
<dbReference type="EMBL" id="KN846993">
    <property type="protein sequence ID" value="KIW90512.1"/>
    <property type="molecule type" value="Genomic_DNA"/>
</dbReference>
<dbReference type="OrthoDB" id="4539697at2759"/>